<name>A0A4S4BKT4_9BACL</name>
<evidence type="ECO:0000256" key="1">
    <source>
        <dbReference type="SAM" id="MobiDB-lite"/>
    </source>
</evidence>
<comment type="caution">
    <text evidence="2">The sequence shown here is derived from an EMBL/GenBank/DDBJ whole genome shotgun (WGS) entry which is preliminary data.</text>
</comment>
<dbReference type="SUPFAM" id="SSF53850">
    <property type="entry name" value="Periplasmic binding protein-like II"/>
    <property type="match status" value="1"/>
</dbReference>
<feature type="region of interest" description="Disordered" evidence="1">
    <location>
        <begin position="50"/>
        <end position="89"/>
    </location>
</feature>
<accession>A0A4S4BKT4</accession>
<dbReference type="RefSeq" id="WP_136372083.1">
    <property type="nucleotide sequence ID" value="NZ_SSOB01000033.1"/>
</dbReference>
<feature type="compositionally biased region" description="Polar residues" evidence="1">
    <location>
        <begin position="1"/>
        <end position="15"/>
    </location>
</feature>
<dbReference type="AlphaFoldDB" id="A0A4S4BKT4"/>
<dbReference type="Pfam" id="PF01547">
    <property type="entry name" value="SBP_bac_1"/>
    <property type="match status" value="1"/>
</dbReference>
<dbReference type="InterPro" id="IPR006059">
    <property type="entry name" value="SBP"/>
</dbReference>
<feature type="region of interest" description="Disordered" evidence="1">
    <location>
        <begin position="1"/>
        <end position="24"/>
    </location>
</feature>
<dbReference type="Gene3D" id="3.40.190.10">
    <property type="entry name" value="Periplasmic binding protein-like II"/>
    <property type="match status" value="2"/>
</dbReference>
<gene>
    <name evidence="2" type="ORF">E6C55_22580</name>
</gene>
<protein>
    <submittedName>
        <fullName evidence="2">Extracellular solute-binding protein</fullName>
    </submittedName>
</protein>
<dbReference type="InterPro" id="IPR050490">
    <property type="entry name" value="Bact_solute-bd_prot1"/>
</dbReference>
<keyword evidence="3" id="KW-1185">Reference proteome</keyword>
<dbReference type="PANTHER" id="PTHR43649">
    <property type="entry name" value="ARABINOSE-BINDING PROTEIN-RELATED"/>
    <property type="match status" value="1"/>
</dbReference>
<evidence type="ECO:0000313" key="2">
    <source>
        <dbReference type="EMBL" id="THF75251.1"/>
    </source>
</evidence>
<dbReference type="PANTHER" id="PTHR43649:SF12">
    <property type="entry name" value="DIACETYLCHITOBIOSE BINDING PROTEIN DASA"/>
    <property type="match status" value="1"/>
</dbReference>
<sequence length="616" mass="67550">MDNIRQLDSISQPGNIIQPGNKRQRKIKASVSLLTAAAMLTLAGCGGNGNGAASPSASGGASSPAASGAEASASASPSETPSGPPVEITMSAPAFEKSFPAGFQDDPVMKEIEKRLNIKVNITPGNAVGDISAKFAAQLASGDLPDIAFVPTPDLLPKVVSAGAALTLDDLLDEFAPDIVSNTPQRIDYSRKFLSKDVNGSTDNKVRFINLVGDYADDPLQAQVAPYLRYDLWKQLGYPKLESLDDYLNVLAQMQQLEPKNANGEKNYGVSAWFGDSPGWAQWSLDVPFSMFKGVSNNMIYDLDMVTYEVMPRLTDPNSTFFEGVEFYRKANKMGLLDPDAFTMKFADFLNKVSANRIFLGWSPWSVDNGNVEFTKEGQTDKGYFQMPAPNDLDQYMLSFDQPQGGSTFFIPKNSKHPKEALELLNFLISYEGAELIFNGVKGETWDEVDGQPQLKAETIEGLKSDPDYRLKTGVYKYHNISGRGLSAVDPKYDTPVYFSYLPDVVKERLTPLQKEGAEHFGVELPGDLYTKQKKYTSYDTSIVASLPAMPNDLTATLTKITTYVQTNQIKLIINKDDAEYEAAKAKFIKDVQDLGADKLLDWYKTEIGAIVAERG</sequence>
<dbReference type="Proteomes" id="UP000310636">
    <property type="component" value="Unassembled WGS sequence"/>
</dbReference>
<proteinExistence type="predicted"/>
<dbReference type="EMBL" id="SSOB01000033">
    <property type="protein sequence ID" value="THF75251.1"/>
    <property type="molecule type" value="Genomic_DNA"/>
</dbReference>
<dbReference type="OrthoDB" id="3235892at2"/>
<organism evidence="2 3">
    <name type="scientific">Cohnella fermenti</name>
    <dbReference type="NCBI Taxonomy" id="2565925"/>
    <lineage>
        <taxon>Bacteria</taxon>
        <taxon>Bacillati</taxon>
        <taxon>Bacillota</taxon>
        <taxon>Bacilli</taxon>
        <taxon>Bacillales</taxon>
        <taxon>Paenibacillaceae</taxon>
        <taxon>Cohnella</taxon>
    </lineage>
</organism>
<feature type="compositionally biased region" description="Low complexity" evidence="1">
    <location>
        <begin position="51"/>
        <end position="81"/>
    </location>
</feature>
<reference evidence="2 3" key="1">
    <citation type="submission" date="2019-04" db="EMBL/GenBank/DDBJ databases">
        <title>Cohnella sp. nov. isolated from preserved vegetables.</title>
        <authorList>
            <person name="Lin S.-Y."/>
            <person name="Hung M.-H."/>
            <person name="Young C.-C."/>
        </authorList>
    </citation>
    <scope>NUCLEOTIDE SEQUENCE [LARGE SCALE GENOMIC DNA]</scope>
    <source>
        <strain evidence="2 3">CC-MHH1044</strain>
    </source>
</reference>
<evidence type="ECO:0000313" key="3">
    <source>
        <dbReference type="Proteomes" id="UP000310636"/>
    </source>
</evidence>